<gene>
    <name evidence="1" type="ORF">SPELUC_LOCUS5927</name>
</gene>
<protein>
    <submittedName>
        <fullName evidence="1">17879_t:CDS:1</fullName>
    </submittedName>
</protein>
<reference evidence="1" key="1">
    <citation type="submission" date="2021-06" db="EMBL/GenBank/DDBJ databases">
        <authorList>
            <person name="Kallberg Y."/>
            <person name="Tangrot J."/>
            <person name="Rosling A."/>
        </authorList>
    </citation>
    <scope>NUCLEOTIDE SEQUENCE</scope>
    <source>
        <strain evidence="1">28 12/20/2015</strain>
    </source>
</reference>
<sequence length="400" mass="46530">MAQGPMQALATQIAALVQQLQGAPPVQVNVPGTNRELSTVPYQDFYEGDQDPITWLEDIEKTFDANMVSDNRKISKKKNVEGREDTVGLGETEEIPPQDADMDNRNEIEDLDDDVQEKHIGDQRMDQPEITCYVIQKEDQRIADLFDYCYENRTPAKVEYQIGELERTSRTYHEILTHGCKPIKQRSYRNSQQKQKEYHDRRYRMETYQIGDKVLLHETSLETSYSAKLEERFTGPYYIYDVFGNGAYKLRTICASTDKPGSIEKVFKKTVHGNRLKRYISLSVKEDILHQLRRDIKDTTVVEVHITKDSISCYNKKGEAMSLDFPDKITTEPLENAKMSFYLNDLWRMDIPTQSLIGVAGETWDEQVLYLRNRIRNKKLDPSTLLQFYYFIGKRLAEKS</sequence>
<name>A0ACA9M6L3_9GLOM</name>
<organism evidence="1 2">
    <name type="scientific">Cetraspora pellucida</name>
    <dbReference type="NCBI Taxonomy" id="1433469"/>
    <lineage>
        <taxon>Eukaryota</taxon>
        <taxon>Fungi</taxon>
        <taxon>Fungi incertae sedis</taxon>
        <taxon>Mucoromycota</taxon>
        <taxon>Glomeromycotina</taxon>
        <taxon>Glomeromycetes</taxon>
        <taxon>Diversisporales</taxon>
        <taxon>Gigasporaceae</taxon>
        <taxon>Cetraspora</taxon>
    </lineage>
</organism>
<comment type="caution">
    <text evidence="1">The sequence shown here is derived from an EMBL/GenBank/DDBJ whole genome shotgun (WGS) entry which is preliminary data.</text>
</comment>
<evidence type="ECO:0000313" key="1">
    <source>
        <dbReference type="EMBL" id="CAG8569266.1"/>
    </source>
</evidence>
<evidence type="ECO:0000313" key="2">
    <source>
        <dbReference type="Proteomes" id="UP000789366"/>
    </source>
</evidence>
<accession>A0ACA9M6L3</accession>
<dbReference type="EMBL" id="CAJVPW010006454">
    <property type="protein sequence ID" value="CAG8569266.1"/>
    <property type="molecule type" value="Genomic_DNA"/>
</dbReference>
<proteinExistence type="predicted"/>
<keyword evidence="2" id="KW-1185">Reference proteome</keyword>
<dbReference type="Proteomes" id="UP000789366">
    <property type="component" value="Unassembled WGS sequence"/>
</dbReference>